<organism evidence="1 2">
    <name type="scientific">Phytophthora infestans</name>
    <name type="common">Potato late blight agent</name>
    <name type="synonym">Botrytis infestans</name>
    <dbReference type="NCBI Taxonomy" id="4787"/>
    <lineage>
        <taxon>Eukaryota</taxon>
        <taxon>Sar</taxon>
        <taxon>Stramenopiles</taxon>
        <taxon>Oomycota</taxon>
        <taxon>Peronosporomycetes</taxon>
        <taxon>Peronosporales</taxon>
        <taxon>Peronosporaceae</taxon>
        <taxon>Phytophthora</taxon>
    </lineage>
</organism>
<gene>
    <name evidence="1" type="ORF">GN958_ATG22617</name>
</gene>
<dbReference type="EMBL" id="JAACNO010003178">
    <property type="protein sequence ID" value="KAF4128192.1"/>
    <property type="molecule type" value="Genomic_DNA"/>
</dbReference>
<dbReference type="AlphaFoldDB" id="A0A8S9TKQ7"/>
<protein>
    <submittedName>
        <fullName evidence="1">Uncharacterized protein</fullName>
    </submittedName>
</protein>
<evidence type="ECO:0000313" key="1">
    <source>
        <dbReference type="EMBL" id="KAF4128192.1"/>
    </source>
</evidence>
<comment type="caution">
    <text evidence="1">The sequence shown here is derived from an EMBL/GenBank/DDBJ whole genome shotgun (WGS) entry which is preliminary data.</text>
</comment>
<name>A0A8S9TKQ7_PHYIN</name>
<dbReference type="Proteomes" id="UP000704712">
    <property type="component" value="Unassembled WGS sequence"/>
</dbReference>
<sequence length="70" mass="7790">MMRIIPLQISGSRKVPVTPPPETTNKLEALKAILYLLKEAGVTPGPFAAKDMFDMDLETIQNTQSELFEN</sequence>
<reference evidence="1" key="1">
    <citation type="submission" date="2020-03" db="EMBL/GenBank/DDBJ databases">
        <title>Hybrid Assembly of Korean Phytophthora infestans isolates.</title>
        <authorList>
            <person name="Prokchorchik M."/>
            <person name="Lee Y."/>
            <person name="Seo J."/>
            <person name="Cho J.-H."/>
            <person name="Park Y.-E."/>
            <person name="Jang D.-C."/>
            <person name="Im J.-S."/>
            <person name="Choi J.-G."/>
            <person name="Park H.-J."/>
            <person name="Lee G.-B."/>
            <person name="Lee Y.-G."/>
            <person name="Hong S.-Y."/>
            <person name="Cho K."/>
            <person name="Sohn K.H."/>
        </authorList>
    </citation>
    <scope>NUCLEOTIDE SEQUENCE</scope>
    <source>
        <strain evidence="1">KR_2_A2</strain>
    </source>
</reference>
<proteinExistence type="predicted"/>
<evidence type="ECO:0000313" key="2">
    <source>
        <dbReference type="Proteomes" id="UP000704712"/>
    </source>
</evidence>
<accession>A0A8S9TKQ7</accession>